<evidence type="ECO:0000256" key="1">
    <source>
        <dbReference type="ARBA" id="ARBA00000085"/>
    </source>
</evidence>
<keyword evidence="9" id="KW-1185">Reference proteome</keyword>
<dbReference type="GO" id="GO:0016020">
    <property type="term" value="C:membrane"/>
    <property type="evidence" value="ECO:0007669"/>
    <property type="project" value="InterPro"/>
</dbReference>
<evidence type="ECO:0000313" key="8">
    <source>
        <dbReference type="EMBL" id="ANB59581.1"/>
    </source>
</evidence>
<dbReference type="Gene3D" id="3.30.450.40">
    <property type="match status" value="1"/>
</dbReference>
<dbReference type="Pfam" id="PF13185">
    <property type="entry name" value="GAF_2"/>
    <property type="match status" value="1"/>
</dbReference>
<dbReference type="InterPro" id="IPR011712">
    <property type="entry name" value="Sig_transdc_His_kin_sub3_dim/P"/>
</dbReference>
<accession>A0A167T7Q6</accession>
<dbReference type="PANTHER" id="PTHR24421">
    <property type="entry name" value="NITRATE/NITRITE SENSOR PROTEIN NARX-RELATED"/>
    <property type="match status" value="1"/>
</dbReference>
<reference evidence="8 9" key="1">
    <citation type="journal article" date="2006" name="Syst. Appl. Microbiol.">
        <title>Anoxybacillus amylolyticus sp. nov., a thermophilic amylase producing bacterium isolated from Mount Rittmann (Antarctica).</title>
        <authorList>
            <person name="Poli A."/>
            <person name="Esposito E."/>
            <person name="Lama L."/>
            <person name="Orlando P."/>
            <person name="Nicolaus G."/>
            <person name="de Appolonia F."/>
            <person name="Gambacorta A."/>
            <person name="Nicolaus B."/>
        </authorList>
    </citation>
    <scope>NUCLEOTIDE SEQUENCE [LARGE SCALE GENOMIC DNA]</scope>
    <source>
        <strain evidence="8 9">DSM 15939</strain>
    </source>
</reference>
<dbReference type="InterPro" id="IPR029016">
    <property type="entry name" value="GAF-like_dom_sf"/>
</dbReference>
<dbReference type="KEGG" id="aamy:GFC30_957"/>
<feature type="domain" description="GAF" evidence="6">
    <location>
        <begin position="19"/>
        <end position="169"/>
    </location>
</feature>
<dbReference type="Pfam" id="PF07730">
    <property type="entry name" value="HisKA_3"/>
    <property type="match status" value="1"/>
</dbReference>
<dbReference type="EMBL" id="CP015438">
    <property type="protein sequence ID" value="ANB59581.1"/>
    <property type="molecule type" value="Genomic_DNA"/>
</dbReference>
<dbReference type="SUPFAM" id="SSF55781">
    <property type="entry name" value="GAF domain-like"/>
    <property type="match status" value="1"/>
</dbReference>
<gene>
    <name evidence="8" type="ORF">GFC30_957</name>
</gene>
<dbReference type="SMART" id="SM00065">
    <property type="entry name" value="GAF"/>
    <property type="match status" value="1"/>
</dbReference>
<dbReference type="InterPro" id="IPR003018">
    <property type="entry name" value="GAF"/>
</dbReference>
<dbReference type="InterPro" id="IPR036890">
    <property type="entry name" value="HATPase_C_sf"/>
</dbReference>
<dbReference type="Gene3D" id="3.30.565.10">
    <property type="entry name" value="Histidine kinase-like ATPase, C-terminal domain"/>
    <property type="match status" value="1"/>
</dbReference>
<dbReference type="CDD" id="cd16917">
    <property type="entry name" value="HATPase_UhpB-NarQ-NarX-like"/>
    <property type="match status" value="1"/>
</dbReference>
<dbReference type="InterPro" id="IPR050482">
    <property type="entry name" value="Sensor_HK_TwoCompSys"/>
</dbReference>
<keyword evidence="4" id="KW-0418">Kinase</keyword>
<dbReference type="GO" id="GO:0000155">
    <property type="term" value="F:phosphorelay sensor kinase activity"/>
    <property type="evidence" value="ECO:0007669"/>
    <property type="project" value="InterPro"/>
</dbReference>
<sequence>MEELQTLKTIAETLNEANDLQAMLHTVLKQLVNLTKLQCGWIFFVEKGRYSLIADYELPPALLKEEKRVMCEGDCWCLNRYNDGRLKRAVNIIECKRLEEAIAGNWGETKGITHHATVPLRAGEETFGLLNVASPHKHTFSNKELALLESVAYQIGTAIKRIKLAENEKKHALLAERNRLARDLHDSVSQLLFSLSLTARGAKEMAVDEALQVALNDIQQLAHEALQQMRALIWQLRPQGLENGLASAFMNYGKMLGLCVNVQLHGVLHLPSEIEECLWRIGQEALNNCKKHAGVSDVSILLFDEREQVRMEMVDQGRGFHYTGEETLSFGLKSMKERAEAVNGTFSLESDIGKGTKITIRIPMPRGKNE</sequence>
<evidence type="ECO:0000259" key="7">
    <source>
        <dbReference type="SMART" id="SM00387"/>
    </source>
</evidence>
<keyword evidence="3" id="KW-0808">Transferase</keyword>
<feature type="domain" description="Histidine kinase/HSP90-like ATPase" evidence="7">
    <location>
        <begin position="273"/>
        <end position="366"/>
    </location>
</feature>
<evidence type="ECO:0000256" key="4">
    <source>
        <dbReference type="ARBA" id="ARBA00022777"/>
    </source>
</evidence>
<keyword evidence="5" id="KW-0902">Two-component regulatory system</keyword>
<protein>
    <recommendedName>
        <fullName evidence="2">histidine kinase</fullName>
        <ecNumber evidence="2">2.7.13.3</ecNumber>
    </recommendedName>
</protein>
<evidence type="ECO:0000256" key="3">
    <source>
        <dbReference type="ARBA" id="ARBA00022679"/>
    </source>
</evidence>
<dbReference type="RefSeq" id="WP_066323111.1">
    <property type="nucleotide sequence ID" value="NZ_CP015438.1"/>
</dbReference>
<evidence type="ECO:0000256" key="2">
    <source>
        <dbReference type="ARBA" id="ARBA00012438"/>
    </source>
</evidence>
<dbReference type="PANTHER" id="PTHR24421:SF40">
    <property type="entry name" value="SENSOR HISTIDINE KINASE YHCY"/>
    <property type="match status" value="1"/>
</dbReference>
<evidence type="ECO:0000313" key="9">
    <source>
        <dbReference type="Proteomes" id="UP000076865"/>
    </source>
</evidence>
<dbReference type="SUPFAM" id="SSF55874">
    <property type="entry name" value="ATPase domain of HSP90 chaperone/DNA topoisomerase II/histidine kinase"/>
    <property type="match status" value="1"/>
</dbReference>
<dbReference type="GO" id="GO:0046983">
    <property type="term" value="F:protein dimerization activity"/>
    <property type="evidence" value="ECO:0007669"/>
    <property type="project" value="InterPro"/>
</dbReference>
<dbReference type="Proteomes" id="UP000076865">
    <property type="component" value="Chromosome"/>
</dbReference>
<proteinExistence type="predicted"/>
<dbReference type="InterPro" id="IPR003594">
    <property type="entry name" value="HATPase_dom"/>
</dbReference>
<dbReference type="Gene3D" id="1.20.5.1930">
    <property type="match status" value="1"/>
</dbReference>
<name>A0A167T7Q6_9BACL</name>
<dbReference type="PATRIC" id="fig|294699.3.peg.942"/>
<dbReference type="OrthoDB" id="9795828at2"/>
<evidence type="ECO:0000259" key="6">
    <source>
        <dbReference type="SMART" id="SM00065"/>
    </source>
</evidence>
<evidence type="ECO:0000256" key="5">
    <source>
        <dbReference type="ARBA" id="ARBA00023012"/>
    </source>
</evidence>
<dbReference type="SMART" id="SM00387">
    <property type="entry name" value="HATPase_c"/>
    <property type="match status" value="1"/>
</dbReference>
<dbReference type="Pfam" id="PF02518">
    <property type="entry name" value="HATPase_c"/>
    <property type="match status" value="1"/>
</dbReference>
<organism evidence="8 9">
    <name type="scientific">Anoxybacteroides amylolyticum</name>
    <dbReference type="NCBI Taxonomy" id="294699"/>
    <lineage>
        <taxon>Bacteria</taxon>
        <taxon>Bacillati</taxon>
        <taxon>Bacillota</taxon>
        <taxon>Bacilli</taxon>
        <taxon>Bacillales</taxon>
        <taxon>Anoxybacillaceae</taxon>
        <taxon>Anoxybacteroides</taxon>
    </lineage>
</organism>
<dbReference type="AlphaFoldDB" id="A0A167T7Q6"/>
<comment type="catalytic activity">
    <reaction evidence="1">
        <text>ATP + protein L-histidine = ADP + protein N-phospho-L-histidine.</text>
        <dbReference type="EC" id="2.7.13.3"/>
    </reaction>
</comment>
<dbReference type="EC" id="2.7.13.3" evidence="2"/>